<keyword evidence="4" id="KW-1185">Reference proteome</keyword>
<name>A0A8J3JN07_9ACTN</name>
<evidence type="ECO:0008006" key="5">
    <source>
        <dbReference type="Google" id="ProtNLM"/>
    </source>
</evidence>
<dbReference type="SUPFAM" id="SSF48403">
    <property type="entry name" value="Ankyrin repeat"/>
    <property type="match status" value="1"/>
</dbReference>
<reference evidence="3 4" key="1">
    <citation type="submission" date="2021-01" db="EMBL/GenBank/DDBJ databases">
        <title>Whole genome shotgun sequence of Catellatospora bangladeshensis NBRC 107357.</title>
        <authorList>
            <person name="Komaki H."/>
            <person name="Tamura T."/>
        </authorList>
    </citation>
    <scope>NUCLEOTIDE SEQUENCE [LARGE SCALE GENOMIC DNA]</scope>
    <source>
        <strain evidence="3 4">NBRC 107357</strain>
    </source>
</reference>
<protein>
    <recommendedName>
        <fullName evidence="5">Ankyrin repeat domain-containing protein</fullName>
    </recommendedName>
</protein>
<dbReference type="RefSeq" id="WP_203755291.1">
    <property type="nucleotide sequence ID" value="NZ_BONF01000047.1"/>
</dbReference>
<feature type="compositionally biased region" description="Low complexity" evidence="2">
    <location>
        <begin position="322"/>
        <end position="345"/>
    </location>
</feature>
<evidence type="ECO:0000313" key="4">
    <source>
        <dbReference type="Proteomes" id="UP000601223"/>
    </source>
</evidence>
<dbReference type="SMART" id="SM00248">
    <property type="entry name" value="ANK"/>
    <property type="match status" value="2"/>
</dbReference>
<accession>A0A8J3JN07</accession>
<feature type="repeat" description="ANK" evidence="1">
    <location>
        <begin position="504"/>
        <end position="537"/>
    </location>
</feature>
<gene>
    <name evidence="3" type="ORF">Cba03nite_67730</name>
</gene>
<dbReference type="Proteomes" id="UP000601223">
    <property type="component" value="Unassembled WGS sequence"/>
</dbReference>
<organism evidence="3 4">
    <name type="scientific">Catellatospora bangladeshensis</name>
    <dbReference type="NCBI Taxonomy" id="310355"/>
    <lineage>
        <taxon>Bacteria</taxon>
        <taxon>Bacillati</taxon>
        <taxon>Actinomycetota</taxon>
        <taxon>Actinomycetes</taxon>
        <taxon>Micromonosporales</taxon>
        <taxon>Micromonosporaceae</taxon>
        <taxon>Catellatospora</taxon>
    </lineage>
</organism>
<dbReference type="PROSITE" id="PS50297">
    <property type="entry name" value="ANK_REP_REGION"/>
    <property type="match status" value="1"/>
</dbReference>
<dbReference type="Pfam" id="PF00023">
    <property type="entry name" value="Ank"/>
    <property type="match status" value="1"/>
</dbReference>
<comment type="caution">
    <text evidence="3">The sequence shown here is derived from an EMBL/GenBank/DDBJ whole genome shotgun (WGS) entry which is preliminary data.</text>
</comment>
<dbReference type="Gene3D" id="1.25.40.20">
    <property type="entry name" value="Ankyrin repeat-containing domain"/>
    <property type="match status" value="1"/>
</dbReference>
<evidence type="ECO:0000256" key="1">
    <source>
        <dbReference type="PROSITE-ProRule" id="PRU00023"/>
    </source>
</evidence>
<evidence type="ECO:0000256" key="2">
    <source>
        <dbReference type="SAM" id="MobiDB-lite"/>
    </source>
</evidence>
<dbReference type="EMBL" id="BONF01000047">
    <property type="protein sequence ID" value="GIF85424.1"/>
    <property type="molecule type" value="Genomic_DNA"/>
</dbReference>
<sequence>MITSLRDDLAQWRRIRARMPSPGAVAAAARARAAGDWRTAAAVVPADLELDLAAVRDRHGAEAAARIADDLRHLALDLLVWHLPRHPGGMTTYRARTSAVLVPDTVEPDAPLLRVRLPLSPTGPQRLRLTVATVAEMADHRWYVAPRHTWDVRATAGLRAAWGCSAERPPLLRPDGTPLPWSELGRGADEAAATERIYLMLAAGEYAAAWRACGFDIPFTETKPLQADTAPPTCPVGLAAELRAAAAAFGTTQASTQFGAHVDVTVAETLTAAAGDAHDFYDLYPRVASGPVPADLALLYTGRLTPDDLHPLLREALLPARPGAATPESPAAATAADSTTTTNPPHVGAHDARTLHEETRRAGRRRGQPGDPARIRCQGAWHVLGVREGALRLDDHTDEELRREQTLRAMGGASAGCFAAREAWLTGAGRLPRALVAQRALIRERMLDGDTDWLLDGLARGVIDPHMRDGSGWSLRHTAMWVDHERLLPLLDAAGVPVDARDRAGRTPLYVAVMNGGDVSLIHRLLAAGADPFAETVHGAMVASSAAYRARRDDLDFLTKLLHERWAALRG</sequence>
<proteinExistence type="predicted"/>
<feature type="compositionally biased region" description="Basic and acidic residues" evidence="2">
    <location>
        <begin position="348"/>
        <end position="361"/>
    </location>
</feature>
<dbReference type="PROSITE" id="PS50088">
    <property type="entry name" value="ANK_REPEAT"/>
    <property type="match status" value="1"/>
</dbReference>
<evidence type="ECO:0000313" key="3">
    <source>
        <dbReference type="EMBL" id="GIF85424.1"/>
    </source>
</evidence>
<keyword evidence="1" id="KW-0040">ANK repeat</keyword>
<dbReference type="AlphaFoldDB" id="A0A8J3JN07"/>
<dbReference type="InterPro" id="IPR002110">
    <property type="entry name" value="Ankyrin_rpt"/>
</dbReference>
<feature type="region of interest" description="Disordered" evidence="2">
    <location>
        <begin position="322"/>
        <end position="374"/>
    </location>
</feature>
<dbReference type="InterPro" id="IPR036770">
    <property type="entry name" value="Ankyrin_rpt-contain_sf"/>
</dbReference>